<dbReference type="Proteomes" id="UP001172083">
    <property type="component" value="Unassembled WGS sequence"/>
</dbReference>
<dbReference type="Pfam" id="PF18962">
    <property type="entry name" value="Por_Secre_tail"/>
    <property type="match status" value="1"/>
</dbReference>
<dbReference type="InterPro" id="IPR035992">
    <property type="entry name" value="Ricin_B-like_lectins"/>
</dbReference>
<organism evidence="6 7">
    <name type="scientific">Agaribacillus aureus</name>
    <dbReference type="NCBI Taxonomy" id="3051825"/>
    <lineage>
        <taxon>Bacteria</taxon>
        <taxon>Pseudomonadati</taxon>
        <taxon>Bacteroidota</taxon>
        <taxon>Cytophagia</taxon>
        <taxon>Cytophagales</taxon>
        <taxon>Splendidivirgaceae</taxon>
        <taxon>Agaribacillus</taxon>
    </lineage>
</organism>
<dbReference type="Pfam" id="PF00722">
    <property type="entry name" value="Glyco_hydro_16"/>
    <property type="match status" value="1"/>
</dbReference>
<keyword evidence="3" id="KW-0378">Hydrolase</keyword>
<dbReference type="InterPro" id="IPR016287">
    <property type="entry name" value="Beta_agarase"/>
</dbReference>
<dbReference type="EMBL" id="JAUJEB010000024">
    <property type="protein sequence ID" value="MDN5217528.1"/>
    <property type="molecule type" value="Genomic_DNA"/>
</dbReference>
<dbReference type="PROSITE" id="PS51762">
    <property type="entry name" value="GH16_2"/>
    <property type="match status" value="1"/>
</dbReference>
<dbReference type="InterPro" id="IPR013320">
    <property type="entry name" value="ConA-like_dom_sf"/>
</dbReference>
<keyword evidence="7" id="KW-1185">Reference proteome</keyword>
<dbReference type="CDD" id="cd02178">
    <property type="entry name" value="GH16_beta_agarase"/>
    <property type="match status" value="1"/>
</dbReference>
<dbReference type="SUPFAM" id="SSF49899">
    <property type="entry name" value="Concanavalin A-like lectins/glucanases"/>
    <property type="match status" value="1"/>
</dbReference>
<proteinExistence type="inferred from homology"/>
<dbReference type="InterPro" id="IPR000772">
    <property type="entry name" value="Ricin_B_lectin"/>
</dbReference>
<dbReference type="InterPro" id="IPR026444">
    <property type="entry name" value="Secre_tail"/>
</dbReference>
<evidence type="ECO:0000256" key="3">
    <source>
        <dbReference type="ARBA" id="ARBA00022801"/>
    </source>
</evidence>
<evidence type="ECO:0000256" key="1">
    <source>
        <dbReference type="ARBA" id="ARBA00006865"/>
    </source>
</evidence>
<dbReference type="NCBIfam" id="TIGR04183">
    <property type="entry name" value="Por_Secre_tail"/>
    <property type="match status" value="1"/>
</dbReference>
<accession>A0ABT8LIA7</accession>
<sequence length="529" mass="59977">MEKKIHFLSIVFIGISFYTYAQDWSGVPVPASAGSGKTWQLQSNYSDDFNYTGKGGQFTNNWQDSYINGWDGPGLTEFSSNHSEVSGGNLIIKAARKPGTNKVFCGVISSKTTVQYPIFMEINMKVSGLVLSSNFWLLSEDDRNELDIDETYGSDRSAWFAQRMSTNYHIFERDPVTNDIIANYNDQQFFTLPDNAPLRNDFHRFGAYWKDAWNVEFYLDGVLVRTLTQSGIEDPEGKGLDRPMRIIIDTEDHDWRSNQGIVATDEELANDNINKMFVDWVRVYKPVPTGGGQLVANGTYHIKSSQNSQRLIAPSWDNYNARMHNPGNFSDQRWIINHLGNDLYTIQNQGTGRYLEVPFGECGNAKNVSTWTAASESHQKWRIEQNGSFYALKPSHCTPTAADRDFGATDANVHLWGFASGNNNQKWALELYSNATARTTNSASAISPGNLREVLYPNPAKDFLNVLFKRDMGYKSLKIIDLLGQTHFNQHLANSDFQMRLDVSGLHQGVYFVMLTGEREKRLIRFIKQ</sequence>
<evidence type="ECO:0000256" key="4">
    <source>
        <dbReference type="ARBA" id="ARBA00023295"/>
    </source>
</evidence>
<evidence type="ECO:0000313" key="6">
    <source>
        <dbReference type="EMBL" id="MDN5217528.1"/>
    </source>
</evidence>
<comment type="similarity">
    <text evidence="1">Belongs to the glycosyl hydrolase 16 family.</text>
</comment>
<dbReference type="Gene3D" id="2.60.120.200">
    <property type="match status" value="1"/>
</dbReference>
<protein>
    <submittedName>
        <fullName evidence="6">RICIN domain-containing protein</fullName>
    </submittedName>
</protein>
<dbReference type="CDD" id="cd00161">
    <property type="entry name" value="beta-trefoil_Ricin-like"/>
    <property type="match status" value="1"/>
</dbReference>
<dbReference type="PROSITE" id="PS50231">
    <property type="entry name" value="RICIN_B_LECTIN"/>
    <property type="match status" value="1"/>
</dbReference>
<dbReference type="SUPFAM" id="SSF50370">
    <property type="entry name" value="Ricin B-like lectins"/>
    <property type="match status" value="1"/>
</dbReference>
<name>A0ABT8LIA7_9BACT</name>
<dbReference type="Pfam" id="PF14200">
    <property type="entry name" value="RicinB_lectin_2"/>
    <property type="match status" value="1"/>
</dbReference>
<dbReference type="RefSeq" id="WP_346762863.1">
    <property type="nucleotide sequence ID" value="NZ_JAUJEB010000024.1"/>
</dbReference>
<dbReference type="InterPro" id="IPR000757">
    <property type="entry name" value="Beta-glucanase-like"/>
</dbReference>
<evidence type="ECO:0000313" key="7">
    <source>
        <dbReference type="Proteomes" id="UP001172083"/>
    </source>
</evidence>
<evidence type="ECO:0000259" key="5">
    <source>
        <dbReference type="PROSITE" id="PS51762"/>
    </source>
</evidence>
<dbReference type="Gene3D" id="2.80.10.50">
    <property type="match status" value="1"/>
</dbReference>
<evidence type="ECO:0000256" key="2">
    <source>
        <dbReference type="ARBA" id="ARBA00022729"/>
    </source>
</evidence>
<feature type="domain" description="GH16" evidence="5">
    <location>
        <begin position="22"/>
        <end position="289"/>
    </location>
</feature>
<gene>
    <name evidence="6" type="ORF">QQ020_35980</name>
</gene>
<keyword evidence="2" id="KW-0732">Signal</keyword>
<reference evidence="6" key="1">
    <citation type="submission" date="2023-06" db="EMBL/GenBank/DDBJ databases">
        <title>Genomic of Agaribacillus aureum.</title>
        <authorList>
            <person name="Wang G."/>
        </authorList>
    </citation>
    <scope>NUCLEOTIDE SEQUENCE</scope>
    <source>
        <strain evidence="6">BMA12</strain>
    </source>
</reference>
<comment type="caution">
    <text evidence="6">The sequence shown here is derived from an EMBL/GenBank/DDBJ whole genome shotgun (WGS) entry which is preliminary data.</text>
</comment>
<keyword evidence="4" id="KW-0326">Glycosidase</keyword>